<reference evidence="1 2" key="1">
    <citation type="submission" date="2012-08" db="EMBL/GenBank/DDBJ databases">
        <title>Genome sequencing of Lactobacillus florum 8D.</title>
        <authorList>
            <person name="Kim E.B."/>
            <person name="Marco M.L."/>
        </authorList>
    </citation>
    <scope>NUCLEOTIDE SEQUENCE [LARGE SCALE GENOMIC DNA]</scope>
    <source>
        <strain evidence="1 2">8D</strain>
    </source>
</reference>
<evidence type="ECO:0000313" key="2">
    <source>
        <dbReference type="Proteomes" id="UP000019474"/>
    </source>
</evidence>
<proteinExistence type="predicted"/>
<dbReference type="Proteomes" id="UP000019474">
    <property type="component" value="Unassembled WGS sequence"/>
</dbReference>
<accession>W9EI30</accession>
<protein>
    <submittedName>
        <fullName evidence="1">Uncharacterized protein</fullName>
    </submittedName>
</protein>
<organism evidence="1 2">
    <name type="scientific">Fructilactobacillus florum 8D</name>
    <dbReference type="NCBI Taxonomy" id="1221538"/>
    <lineage>
        <taxon>Bacteria</taxon>
        <taxon>Bacillati</taxon>
        <taxon>Bacillota</taxon>
        <taxon>Bacilli</taxon>
        <taxon>Lactobacillales</taxon>
        <taxon>Lactobacillaceae</taxon>
        <taxon>Fructilactobacillus</taxon>
    </lineage>
</organism>
<keyword evidence="2" id="KW-1185">Reference proteome</keyword>
<dbReference type="AlphaFoldDB" id="W9EI30"/>
<gene>
    <name evidence="1" type="ORF">B808_166</name>
</gene>
<comment type="caution">
    <text evidence="1">The sequence shown here is derived from an EMBL/GenBank/DDBJ whole genome shotgun (WGS) entry which is preliminary data.</text>
</comment>
<evidence type="ECO:0000313" key="1">
    <source>
        <dbReference type="EMBL" id="ETO40886.1"/>
    </source>
</evidence>
<dbReference type="EMBL" id="ALXG01000011">
    <property type="protein sequence ID" value="ETO40886.1"/>
    <property type="molecule type" value="Genomic_DNA"/>
</dbReference>
<name>W9EI30_9LACO</name>
<dbReference type="PATRIC" id="fig|1221538.3.peg.169"/>
<sequence length="37" mass="4519">MEIYDFKIFLGNHEKKLLLLVRLILVDLIGYLLWKTR</sequence>